<sequence length="284" mass="30023">MRSLSLLLACLNYATATGSGENGSHLSATASAAGDALGQCGAASKELGANDRVQVCIGFEPADRRQAGGSGSKAVFYPRVDQYSNFAIDALEPVVASADWTVAQQYSYMWLGVAGQRTVGQERGVINDAGDCIQSDSGEGRVCYGWALHNKPLVNRDKMLVSSITAIVHLERGEVTRVVWDNGCSLCPERNNDALSCLQDNTTIVCSSDGDGACSDCFVRASADSCASAQGRCTPTVYVAWVGTDKHGVPMTSAGKIFSRFGAYSLGPVYDSLYKEVTDIADVR</sequence>
<proteinExistence type="predicted"/>
<evidence type="ECO:0000313" key="2">
    <source>
        <dbReference type="EMBL" id="CAD8615639.1"/>
    </source>
</evidence>
<accession>A0A7S0LKR5</accession>
<evidence type="ECO:0008006" key="3">
    <source>
        <dbReference type="Google" id="ProtNLM"/>
    </source>
</evidence>
<reference evidence="2" key="1">
    <citation type="submission" date="2021-01" db="EMBL/GenBank/DDBJ databases">
        <authorList>
            <person name="Corre E."/>
            <person name="Pelletier E."/>
            <person name="Niang G."/>
            <person name="Scheremetjew M."/>
            <person name="Finn R."/>
            <person name="Kale V."/>
            <person name="Holt S."/>
            <person name="Cochrane G."/>
            <person name="Meng A."/>
            <person name="Brown T."/>
            <person name="Cohen L."/>
        </authorList>
    </citation>
    <scope>NUCLEOTIDE SEQUENCE</scope>
    <source>
        <strain evidence="2">PLY182g</strain>
    </source>
</reference>
<evidence type="ECO:0000256" key="1">
    <source>
        <dbReference type="SAM" id="SignalP"/>
    </source>
</evidence>
<dbReference type="EMBL" id="HBEY01039802">
    <property type="protein sequence ID" value="CAD8615639.1"/>
    <property type="molecule type" value="Transcribed_RNA"/>
</dbReference>
<feature type="chain" id="PRO_5031392816" description="Subtilisin" evidence="1">
    <location>
        <begin position="17"/>
        <end position="284"/>
    </location>
</feature>
<name>A0A7S0LKR5_9EUKA</name>
<keyword evidence="1" id="KW-0732">Signal</keyword>
<dbReference type="AlphaFoldDB" id="A0A7S0LKR5"/>
<feature type="signal peptide" evidence="1">
    <location>
        <begin position="1"/>
        <end position="16"/>
    </location>
</feature>
<protein>
    <recommendedName>
        <fullName evidence="3">Subtilisin</fullName>
    </recommendedName>
</protein>
<gene>
    <name evidence="2" type="ORF">CPEL01642_LOCUS19020</name>
</gene>
<organism evidence="2">
    <name type="scientific">Coccolithus braarudii</name>
    <dbReference type="NCBI Taxonomy" id="221442"/>
    <lineage>
        <taxon>Eukaryota</taxon>
        <taxon>Haptista</taxon>
        <taxon>Haptophyta</taxon>
        <taxon>Prymnesiophyceae</taxon>
        <taxon>Coccolithales</taxon>
        <taxon>Coccolithaceae</taxon>
        <taxon>Coccolithus</taxon>
    </lineage>
</organism>